<keyword evidence="3" id="KW-1185">Reference proteome</keyword>
<evidence type="ECO:0000313" key="3">
    <source>
        <dbReference type="Proteomes" id="UP001500888"/>
    </source>
</evidence>
<organism evidence="2 3">
    <name type="scientific">Sphaerisporangium flaviroseum</name>
    <dbReference type="NCBI Taxonomy" id="509199"/>
    <lineage>
        <taxon>Bacteria</taxon>
        <taxon>Bacillati</taxon>
        <taxon>Actinomycetota</taxon>
        <taxon>Actinomycetes</taxon>
        <taxon>Streptosporangiales</taxon>
        <taxon>Streptosporangiaceae</taxon>
        <taxon>Sphaerisporangium</taxon>
    </lineage>
</organism>
<reference evidence="3" key="1">
    <citation type="journal article" date="2019" name="Int. J. Syst. Evol. Microbiol.">
        <title>The Global Catalogue of Microorganisms (GCM) 10K type strain sequencing project: providing services to taxonomists for standard genome sequencing and annotation.</title>
        <authorList>
            <consortium name="The Broad Institute Genomics Platform"/>
            <consortium name="The Broad Institute Genome Sequencing Center for Infectious Disease"/>
            <person name="Wu L."/>
            <person name="Ma J."/>
        </authorList>
    </citation>
    <scope>NUCLEOTIDE SEQUENCE [LARGE SCALE GENOMIC DNA]</scope>
    <source>
        <strain evidence="3">JCM 16908</strain>
    </source>
</reference>
<gene>
    <name evidence="2" type="ORF">GCM10022226_51940</name>
</gene>
<comment type="caution">
    <text evidence="2">The sequence shown here is derived from an EMBL/GenBank/DDBJ whole genome shotgun (WGS) entry which is preliminary data.</text>
</comment>
<sequence length="76" mass="8015">MHVIISPYTPARAPLSGTGGPQPRGANVPPPPGGGSPDRKKLSDPVVRVAATSQRWPVPAAVDRNLNMRDLLWPTA</sequence>
<feature type="region of interest" description="Disordered" evidence="1">
    <location>
        <begin position="1"/>
        <end position="44"/>
    </location>
</feature>
<dbReference type="EMBL" id="BAAAZR010000019">
    <property type="protein sequence ID" value="GAA3824825.1"/>
    <property type="molecule type" value="Genomic_DNA"/>
</dbReference>
<accession>A0ABP7IRN8</accession>
<name>A0ABP7IRN8_9ACTN</name>
<protein>
    <submittedName>
        <fullName evidence="2">Uncharacterized protein</fullName>
    </submittedName>
</protein>
<evidence type="ECO:0000256" key="1">
    <source>
        <dbReference type="SAM" id="MobiDB-lite"/>
    </source>
</evidence>
<proteinExistence type="predicted"/>
<dbReference type="Proteomes" id="UP001500888">
    <property type="component" value="Unassembled WGS sequence"/>
</dbReference>
<evidence type="ECO:0000313" key="2">
    <source>
        <dbReference type="EMBL" id="GAA3824825.1"/>
    </source>
</evidence>